<dbReference type="PIRSF" id="PIRSF000450">
    <property type="entry name" value="H_ser_succinyltr"/>
    <property type="match status" value="1"/>
</dbReference>
<dbReference type="InterPro" id="IPR029062">
    <property type="entry name" value="Class_I_gatase-like"/>
</dbReference>
<evidence type="ECO:0000256" key="2">
    <source>
        <dbReference type="ARBA" id="ARBA00022605"/>
    </source>
</evidence>
<comment type="pathway">
    <text evidence="5">Amino-acid biosynthesis; L-methionine biosynthesis via de novo pathway; O-acetyl-L-homoserine from L-homoserine: step 1/1.</text>
</comment>
<dbReference type="Proteomes" id="UP000823641">
    <property type="component" value="Unassembled WGS sequence"/>
</dbReference>
<dbReference type="EC" id="2.3.1.31" evidence="5"/>
<comment type="catalytic activity">
    <reaction evidence="5">
        <text>L-homoserine + acetyl-CoA = O-acetyl-L-homoserine + CoA</text>
        <dbReference type="Rhea" id="RHEA:13701"/>
        <dbReference type="ChEBI" id="CHEBI:57287"/>
        <dbReference type="ChEBI" id="CHEBI:57288"/>
        <dbReference type="ChEBI" id="CHEBI:57476"/>
        <dbReference type="ChEBI" id="CHEBI:57716"/>
        <dbReference type="EC" id="2.3.1.31"/>
    </reaction>
</comment>
<dbReference type="PANTHER" id="PTHR20919">
    <property type="entry name" value="HOMOSERINE O-SUCCINYLTRANSFERASE"/>
    <property type="match status" value="1"/>
</dbReference>
<evidence type="ECO:0000256" key="5">
    <source>
        <dbReference type="HAMAP-Rule" id="MF_00295"/>
    </source>
</evidence>
<reference evidence="7" key="1">
    <citation type="submission" date="2020-10" db="EMBL/GenBank/DDBJ databases">
        <authorList>
            <person name="Gilroy R."/>
        </authorList>
    </citation>
    <scope>NUCLEOTIDE SEQUENCE</scope>
    <source>
        <strain evidence="7">G3-3990</strain>
    </source>
</reference>
<keyword evidence="2 5" id="KW-0028">Amino-acid biosynthesis</keyword>
<feature type="binding site" evidence="5">
    <location>
        <position position="163"/>
    </location>
    <ligand>
        <name>substrate</name>
    </ligand>
</feature>
<dbReference type="GO" id="GO:0019281">
    <property type="term" value="P:L-methionine biosynthetic process from homoserine via O-succinyl-L-homoserine and cystathionine"/>
    <property type="evidence" value="ECO:0007669"/>
    <property type="project" value="InterPro"/>
</dbReference>
<feature type="binding site" evidence="5">
    <location>
        <position position="192"/>
    </location>
    <ligand>
        <name>substrate</name>
    </ligand>
</feature>
<evidence type="ECO:0000313" key="7">
    <source>
        <dbReference type="EMBL" id="MBO8459708.1"/>
    </source>
</evidence>
<dbReference type="Gene3D" id="3.40.50.880">
    <property type="match status" value="1"/>
</dbReference>
<dbReference type="GO" id="GO:0004414">
    <property type="term" value="F:homoserine O-acetyltransferase activity"/>
    <property type="evidence" value="ECO:0007669"/>
    <property type="project" value="UniProtKB-EC"/>
</dbReference>
<dbReference type="CDD" id="cd03131">
    <property type="entry name" value="GATase1_HTS"/>
    <property type="match status" value="1"/>
</dbReference>
<dbReference type="GO" id="GO:0008899">
    <property type="term" value="F:homoserine O-succinyltransferase activity"/>
    <property type="evidence" value="ECO:0007669"/>
    <property type="project" value="UniProtKB-UniRule"/>
</dbReference>
<dbReference type="GO" id="GO:0005737">
    <property type="term" value="C:cytoplasm"/>
    <property type="evidence" value="ECO:0007669"/>
    <property type="project" value="UniProtKB-SubCell"/>
</dbReference>
<gene>
    <name evidence="7" type="primary">metA</name>
    <name evidence="5" type="synonym">metAA</name>
    <name evidence="7" type="ORF">IAA73_05160</name>
</gene>
<accession>A0A9D9N4B3</accession>
<evidence type="ECO:0000256" key="4">
    <source>
        <dbReference type="ARBA" id="ARBA00023315"/>
    </source>
</evidence>
<evidence type="ECO:0000256" key="1">
    <source>
        <dbReference type="ARBA" id="ARBA00022490"/>
    </source>
</evidence>
<comment type="function">
    <text evidence="5">Transfers an acetyl group from acetyl-CoA to L-homoserine, forming acetyl-L-homoserine.</text>
</comment>
<keyword evidence="4 5" id="KW-0012">Acyltransferase</keyword>
<keyword evidence="3 5" id="KW-0808">Transferase</keyword>
<dbReference type="AlphaFoldDB" id="A0A9D9N4B3"/>
<evidence type="ECO:0000313" key="8">
    <source>
        <dbReference type="Proteomes" id="UP000823641"/>
    </source>
</evidence>
<dbReference type="NCBIfam" id="TIGR01001">
    <property type="entry name" value="metA"/>
    <property type="match status" value="1"/>
</dbReference>
<feature type="active site" description="Acyl-thioester intermediate" evidence="5 6">
    <location>
        <position position="142"/>
    </location>
</feature>
<reference evidence="7" key="2">
    <citation type="journal article" date="2021" name="PeerJ">
        <title>Extensive microbial diversity within the chicken gut microbiome revealed by metagenomics and culture.</title>
        <authorList>
            <person name="Gilroy R."/>
            <person name="Ravi A."/>
            <person name="Getino M."/>
            <person name="Pursley I."/>
            <person name="Horton D.L."/>
            <person name="Alikhan N.F."/>
            <person name="Baker D."/>
            <person name="Gharbi K."/>
            <person name="Hall N."/>
            <person name="Watson M."/>
            <person name="Adriaenssens E.M."/>
            <person name="Foster-Nyarko E."/>
            <person name="Jarju S."/>
            <person name="Secka A."/>
            <person name="Antonio M."/>
            <person name="Oren A."/>
            <person name="Chaudhuri R.R."/>
            <person name="La Ragione R."/>
            <person name="Hildebrand F."/>
            <person name="Pallen M.J."/>
        </authorList>
    </citation>
    <scope>NUCLEOTIDE SEQUENCE</scope>
    <source>
        <strain evidence="7">G3-3990</strain>
    </source>
</reference>
<protein>
    <recommendedName>
        <fullName evidence="5">Homoserine O-acetyltransferase</fullName>
        <shortName evidence="5">HAT</shortName>
        <ecNumber evidence="5">2.3.1.31</ecNumber>
    </recommendedName>
    <alternativeName>
        <fullName evidence="5">Homoserine transacetylase</fullName>
        <shortName evidence="5">HTA</shortName>
    </alternativeName>
</protein>
<evidence type="ECO:0000256" key="6">
    <source>
        <dbReference type="PIRSR" id="PIRSR000450-1"/>
    </source>
</evidence>
<comment type="caution">
    <text evidence="5">Lacks conserved residue(s) required for the propagation of feature annotation.</text>
</comment>
<feature type="active site" description="Proton acceptor" evidence="5">
    <location>
        <position position="235"/>
    </location>
</feature>
<sequence>MSLILPDGFPVVEDLCDEGIARELLCGKVEDASRTLRILIVNLMPVKRDAERDFLRLLVHSPYDISVDFLHMKSHISKNTPMQHVETFYKDFDGIAADEYDGMILTGAPVEHLPFEDVDYWKELCRVMDWATTHVRSMLCVCWGAQAALYHYYGINKHAFTEKMFGVFPHTLRVPESKIVWGFDDVFYIPHSRYTEVRADEIECVKDLRIVATSAMAGVYMVEDEERKRIFVTGHAEYARNTLHHEYQRDLAKGLHIHIPNNYYPSDDVTREPLMRWRSCANLLIGNWLCCYVASR</sequence>
<evidence type="ECO:0000256" key="3">
    <source>
        <dbReference type="ARBA" id="ARBA00022679"/>
    </source>
</evidence>
<dbReference type="EMBL" id="JADIMG010000052">
    <property type="protein sequence ID" value="MBO8459708.1"/>
    <property type="molecule type" value="Genomic_DNA"/>
</dbReference>
<dbReference type="HAMAP" id="MF_00295">
    <property type="entry name" value="MetA_acyltransf"/>
    <property type="match status" value="1"/>
</dbReference>
<feature type="site" description="Important for acyl-CoA specificity" evidence="5">
    <location>
        <position position="111"/>
    </location>
</feature>
<feature type="site" description="Important for substrate specificity" evidence="5">
    <location>
        <position position="192"/>
    </location>
</feature>
<feature type="binding site" evidence="5">
    <location>
        <position position="249"/>
    </location>
    <ligand>
        <name>substrate</name>
    </ligand>
</feature>
<name>A0A9D9N4B3_9BACT</name>
<comment type="subcellular location">
    <subcellularLocation>
        <location evidence="5">Cytoplasm</location>
    </subcellularLocation>
</comment>
<keyword evidence="1 5" id="KW-0963">Cytoplasm</keyword>
<dbReference type="InterPro" id="IPR033752">
    <property type="entry name" value="MetA_family"/>
</dbReference>
<keyword evidence="5" id="KW-0486">Methionine biosynthesis</keyword>
<comment type="similarity">
    <text evidence="5">Belongs to the MetA family.</text>
</comment>
<dbReference type="Pfam" id="PF04204">
    <property type="entry name" value="HTS"/>
    <property type="match status" value="1"/>
</dbReference>
<dbReference type="InterPro" id="IPR005697">
    <property type="entry name" value="HST_MetA"/>
</dbReference>
<proteinExistence type="inferred from homology"/>
<feature type="active site" evidence="5">
    <location>
        <position position="237"/>
    </location>
</feature>
<organism evidence="7 8">
    <name type="scientific">Candidatus Gallipaludibacter merdavium</name>
    <dbReference type="NCBI Taxonomy" id="2840839"/>
    <lineage>
        <taxon>Bacteria</taxon>
        <taxon>Pseudomonadati</taxon>
        <taxon>Bacteroidota</taxon>
        <taxon>Bacteroidia</taxon>
        <taxon>Bacteroidales</taxon>
        <taxon>Candidatus Gallipaludibacter</taxon>
    </lineage>
</organism>
<dbReference type="SUPFAM" id="SSF52317">
    <property type="entry name" value="Class I glutamine amidotransferase-like"/>
    <property type="match status" value="1"/>
</dbReference>
<comment type="caution">
    <text evidence="7">The sequence shown here is derived from an EMBL/GenBank/DDBJ whole genome shotgun (WGS) entry which is preliminary data.</text>
</comment>
<dbReference type="PANTHER" id="PTHR20919:SF0">
    <property type="entry name" value="HOMOSERINE O-SUCCINYLTRANSFERASE"/>
    <property type="match status" value="1"/>
</dbReference>